<dbReference type="InterPro" id="IPR036425">
    <property type="entry name" value="MoaB/Mog-like_dom_sf"/>
</dbReference>
<dbReference type="EMBL" id="JAWLJX010000001">
    <property type="protein sequence ID" value="MDV6259777.1"/>
    <property type="molecule type" value="Genomic_DNA"/>
</dbReference>
<keyword evidence="5" id="KW-0460">Magnesium</keyword>
<evidence type="ECO:0000313" key="7">
    <source>
        <dbReference type="EMBL" id="MDV6259777.1"/>
    </source>
</evidence>
<proteinExistence type="inferred from homology"/>
<dbReference type="CDD" id="cd00887">
    <property type="entry name" value="MoeA"/>
    <property type="match status" value="1"/>
</dbReference>
<dbReference type="Gene3D" id="2.40.340.10">
    <property type="entry name" value="MoeA, C-terminal, domain IV"/>
    <property type="match status" value="1"/>
</dbReference>
<protein>
    <recommendedName>
        <fullName evidence="5">Molybdopterin molybdenumtransferase</fullName>
        <ecNumber evidence="5">2.10.1.1</ecNumber>
    </recommendedName>
</protein>
<comment type="function">
    <text evidence="1 5">Catalyzes the insertion of molybdate into adenylated molybdopterin with the concomitant release of AMP.</text>
</comment>
<comment type="similarity">
    <text evidence="2 5">Belongs to the MoeA family.</text>
</comment>
<keyword evidence="5" id="KW-0501">Molybdenum cofactor biosynthesis</keyword>
<dbReference type="SUPFAM" id="SSF63882">
    <property type="entry name" value="MoeA N-terminal region -like"/>
    <property type="match status" value="1"/>
</dbReference>
<gene>
    <name evidence="7" type="ORF">R3P96_00325</name>
</gene>
<dbReference type="InterPro" id="IPR036688">
    <property type="entry name" value="MoeA_C_domain_IV_sf"/>
</dbReference>
<dbReference type="EC" id="2.10.1.1" evidence="5"/>
<dbReference type="PANTHER" id="PTHR10192:SF5">
    <property type="entry name" value="GEPHYRIN"/>
    <property type="match status" value="1"/>
</dbReference>
<accession>A0ABU4B6G6</accession>
<keyword evidence="5" id="KW-0479">Metal-binding</keyword>
<name>A0ABU4B6G6_9NOCA</name>
<evidence type="ECO:0000256" key="5">
    <source>
        <dbReference type="RuleBase" id="RU365090"/>
    </source>
</evidence>
<reference evidence="7 8" key="1">
    <citation type="submission" date="2023-10" db="EMBL/GenBank/DDBJ databases">
        <title>Development of a sustainable strategy for remediation of hydrocarbon-contaminated territories based on the waste exchange concept.</title>
        <authorList>
            <person name="Krivoruchko A."/>
        </authorList>
    </citation>
    <scope>NUCLEOTIDE SEQUENCE [LARGE SCALE GENOMIC DNA]</scope>
    <source>
        <strain evidence="7 8">IEGM 1323</strain>
    </source>
</reference>
<dbReference type="Pfam" id="PF00994">
    <property type="entry name" value="MoCF_biosynth"/>
    <property type="match status" value="1"/>
</dbReference>
<dbReference type="Gene3D" id="3.40.980.10">
    <property type="entry name" value="MoaB/Mog-like domain"/>
    <property type="match status" value="1"/>
</dbReference>
<evidence type="ECO:0000259" key="6">
    <source>
        <dbReference type="SMART" id="SM00852"/>
    </source>
</evidence>
<feature type="domain" description="MoaB/Mog" evidence="6">
    <location>
        <begin position="190"/>
        <end position="326"/>
    </location>
</feature>
<dbReference type="SMART" id="SM00852">
    <property type="entry name" value="MoCF_biosynth"/>
    <property type="match status" value="1"/>
</dbReference>
<dbReference type="PANTHER" id="PTHR10192">
    <property type="entry name" value="MOLYBDOPTERIN BIOSYNTHESIS PROTEIN"/>
    <property type="match status" value="1"/>
</dbReference>
<organism evidence="7 8">
    <name type="scientific">Rhodococcoides yunnanense</name>
    <dbReference type="NCBI Taxonomy" id="278209"/>
    <lineage>
        <taxon>Bacteria</taxon>
        <taxon>Bacillati</taxon>
        <taxon>Actinomycetota</taxon>
        <taxon>Actinomycetes</taxon>
        <taxon>Mycobacteriales</taxon>
        <taxon>Nocardiaceae</taxon>
        <taxon>Rhodococcoides</taxon>
    </lineage>
</organism>
<dbReference type="NCBIfam" id="TIGR00177">
    <property type="entry name" value="molyb_syn"/>
    <property type="match status" value="1"/>
</dbReference>
<dbReference type="InterPro" id="IPR036135">
    <property type="entry name" value="MoeA_linker/N_sf"/>
</dbReference>
<comment type="pathway">
    <text evidence="5">Cofactor biosynthesis; molybdopterin biosynthesis.</text>
</comment>
<keyword evidence="5" id="KW-0808">Transferase</keyword>
<evidence type="ECO:0000256" key="3">
    <source>
        <dbReference type="ARBA" id="ARBA00022505"/>
    </source>
</evidence>
<dbReference type="Gene3D" id="2.170.190.11">
    <property type="entry name" value="Molybdopterin biosynthesis moea protein, domain 3"/>
    <property type="match status" value="1"/>
</dbReference>
<keyword evidence="3 5" id="KW-0500">Molybdenum</keyword>
<dbReference type="RefSeq" id="WP_317562682.1">
    <property type="nucleotide sequence ID" value="NZ_JAWLJX010000001.1"/>
</dbReference>
<dbReference type="InterPro" id="IPR001453">
    <property type="entry name" value="MoaB/Mog_dom"/>
</dbReference>
<dbReference type="SUPFAM" id="SSF53218">
    <property type="entry name" value="Molybdenum cofactor biosynthesis proteins"/>
    <property type="match status" value="1"/>
</dbReference>
<dbReference type="SUPFAM" id="SSF63867">
    <property type="entry name" value="MoeA C-terminal domain-like"/>
    <property type="match status" value="1"/>
</dbReference>
<evidence type="ECO:0000256" key="1">
    <source>
        <dbReference type="ARBA" id="ARBA00002901"/>
    </source>
</evidence>
<dbReference type="NCBIfam" id="NF045515">
    <property type="entry name" value="Glp_gephyrin"/>
    <property type="match status" value="1"/>
</dbReference>
<dbReference type="Proteomes" id="UP001185755">
    <property type="component" value="Unassembled WGS sequence"/>
</dbReference>
<evidence type="ECO:0000256" key="2">
    <source>
        <dbReference type="ARBA" id="ARBA00010763"/>
    </source>
</evidence>
<dbReference type="Pfam" id="PF03453">
    <property type="entry name" value="MoeA_N"/>
    <property type="match status" value="1"/>
</dbReference>
<evidence type="ECO:0000313" key="8">
    <source>
        <dbReference type="Proteomes" id="UP001185755"/>
    </source>
</evidence>
<evidence type="ECO:0000256" key="4">
    <source>
        <dbReference type="ARBA" id="ARBA00047317"/>
    </source>
</evidence>
<dbReference type="InterPro" id="IPR038987">
    <property type="entry name" value="MoeA-like"/>
</dbReference>
<dbReference type="Gene3D" id="3.90.105.10">
    <property type="entry name" value="Molybdopterin biosynthesis moea protein, domain 2"/>
    <property type="match status" value="1"/>
</dbReference>
<keyword evidence="8" id="KW-1185">Reference proteome</keyword>
<comment type="catalytic activity">
    <reaction evidence="4">
        <text>adenylyl-molybdopterin + molybdate = Mo-molybdopterin + AMP + H(+)</text>
        <dbReference type="Rhea" id="RHEA:35047"/>
        <dbReference type="ChEBI" id="CHEBI:15378"/>
        <dbReference type="ChEBI" id="CHEBI:36264"/>
        <dbReference type="ChEBI" id="CHEBI:62727"/>
        <dbReference type="ChEBI" id="CHEBI:71302"/>
        <dbReference type="ChEBI" id="CHEBI:456215"/>
        <dbReference type="EC" id="2.10.1.1"/>
    </reaction>
</comment>
<comment type="cofactor">
    <cofactor evidence="5">
        <name>Mg(2+)</name>
        <dbReference type="ChEBI" id="CHEBI:18420"/>
    </cofactor>
</comment>
<dbReference type="InterPro" id="IPR005110">
    <property type="entry name" value="MoeA_linker/N"/>
</dbReference>
<sequence length="407" mass="41873">MTWPVTSSIVALRSVEDHCAKVAGLIGSTPVRQSNTLAASGLVLAEPVFAPASLPLFDNSAVDGYAVHVSDLIGASAESPVVLPVAQHVPAGHFTPVASVVGTVAKIMTGAPVPAGSTGIVPVEGARVDGMRVEFGRPCDFGAHIRRRGEDVREGQNLLASGTVLTPLHAGLLAAVGVRSVPVHRRVRVAVISTGSEIIHRSSVLGIGQIHECNSVLLEAAVRSCGAEVTMCVSVSDSVDDFRAVLATACAGADVVITSGGISAGDHEVVKQALSTEDMEFEGVAMSPGRPQGAGRVFGTAVLSFPGNPLAAYASFEFFARRNLRLAMGLSPEERREATVPLAHAVESTPGRHSFHLARSNADGTVTVLTGAKRHGLGSAADANCFVRVGDTVGALRAGDLVRTVAL</sequence>
<comment type="caution">
    <text evidence="7">The sequence shown here is derived from an EMBL/GenBank/DDBJ whole genome shotgun (WGS) entry which is preliminary data.</text>
</comment>